<dbReference type="Proteomes" id="UP000190230">
    <property type="component" value="Unassembled WGS sequence"/>
</dbReference>
<keyword evidence="1" id="KW-0732">Signal</keyword>
<feature type="signal peptide" evidence="1">
    <location>
        <begin position="1"/>
        <end position="18"/>
    </location>
</feature>
<evidence type="ECO:0000256" key="1">
    <source>
        <dbReference type="SAM" id="SignalP"/>
    </source>
</evidence>
<dbReference type="RefSeq" id="WP_079719094.1">
    <property type="nucleotide sequence ID" value="NZ_FUYY01000001.1"/>
</dbReference>
<sequence>MKKITFILLALISGTVFAQSDEATGTATAAAEIISPIKITDGTDLDFGRIIGNPAGGTVTISTAGARTTSNDDLLAPSTSVQAASFDVTAAATYNYSVSIPGISLTGAGDAMPVTFVSSLGNAGVVGTGAVQTLNVGGELTVNGGQAEGEYDGTISVTVAYE</sequence>
<evidence type="ECO:0000313" key="2">
    <source>
        <dbReference type="EMBL" id="SKB33297.1"/>
    </source>
</evidence>
<reference evidence="3" key="1">
    <citation type="submission" date="2017-02" db="EMBL/GenBank/DDBJ databases">
        <authorList>
            <person name="Varghese N."/>
            <person name="Submissions S."/>
        </authorList>
    </citation>
    <scope>NUCLEOTIDE SEQUENCE [LARGE SCALE GENOMIC DNA]</scope>
    <source>
        <strain evidence="3">DSM 23405</strain>
    </source>
</reference>
<dbReference type="OrthoDB" id="598336at2"/>
<dbReference type="EMBL" id="FUYY01000001">
    <property type="protein sequence ID" value="SKB33297.1"/>
    <property type="molecule type" value="Genomic_DNA"/>
</dbReference>
<dbReference type="InterPro" id="IPR025514">
    <property type="entry name" value="DUF4402"/>
</dbReference>
<feature type="chain" id="PRO_5012211067" description="DUF4402 domain-containing protein" evidence="1">
    <location>
        <begin position="19"/>
        <end position="162"/>
    </location>
</feature>
<protein>
    <recommendedName>
        <fullName evidence="4">DUF4402 domain-containing protein</fullName>
    </recommendedName>
</protein>
<proteinExistence type="predicted"/>
<keyword evidence="3" id="KW-1185">Reference proteome</keyword>
<dbReference type="Pfam" id="PF14352">
    <property type="entry name" value="DUF4402"/>
    <property type="match status" value="1"/>
</dbReference>
<accession>A0A1T5AEV9</accession>
<evidence type="ECO:0000313" key="3">
    <source>
        <dbReference type="Proteomes" id="UP000190230"/>
    </source>
</evidence>
<name>A0A1T5AEV9_9FLAO</name>
<dbReference type="STRING" id="241145.SAMN05660776_0481"/>
<evidence type="ECO:0008006" key="4">
    <source>
        <dbReference type="Google" id="ProtNLM"/>
    </source>
</evidence>
<organism evidence="2 3">
    <name type="scientific">Salegentibacter holothuriorum</name>
    <dbReference type="NCBI Taxonomy" id="241145"/>
    <lineage>
        <taxon>Bacteria</taxon>
        <taxon>Pseudomonadati</taxon>
        <taxon>Bacteroidota</taxon>
        <taxon>Flavobacteriia</taxon>
        <taxon>Flavobacteriales</taxon>
        <taxon>Flavobacteriaceae</taxon>
        <taxon>Salegentibacter</taxon>
    </lineage>
</organism>
<gene>
    <name evidence="2" type="ORF">SAMN05660776_0481</name>
</gene>
<dbReference type="AlphaFoldDB" id="A0A1T5AEV9"/>